<dbReference type="Gene3D" id="2.70.98.10">
    <property type="match status" value="1"/>
</dbReference>
<evidence type="ECO:0000313" key="1">
    <source>
        <dbReference type="EMBL" id="VDO88301.1"/>
    </source>
</evidence>
<keyword evidence="2" id="KW-1185">Reference proteome</keyword>
<evidence type="ECO:0000313" key="2">
    <source>
        <dbReference type="Proteomes" id="UP000050761"/>
    </source>
</evidence>
<dbReference type="UniPathway" id="UPA00214"/>
<dbReference type="OrthoDB" id="274691at2759"/>
<reference evidence="1 2" key="1">
    <citation type="submission" date="2018-11" db="EMBL/GenBank/DDBJ databases">
        <authorList>
            <consortium name="Pathogen Informatics"/>
        </authorList>
    </citation>
    <scope>NUCLEOTIDE SEQUENCE [LARGE SCALE GENOMIC DNA]</scope>
</reference>
<sequence length="170" mass="18814">MQAAPLNEFRLNWVVEVIEAGTLVVWSDFCLISGETLSVQGSRFDFSEEKSLSTLVDSDGHIDIDNDLVLRSNTSIVSPSRFYSPRSGIRMDVTTSYPVIHLYGGRHLMCTGKGGETYASGKGLAIEAQFHTGSLNYVSFSNNTFLQNRTKPLGPHTSREFADKTFALLR</sequence>
<dbReference type="AlphaFoldDB" id="A0A183FTF6"/>
<dbReference type="EMBL" id="UZAH01027071">
    <property type="protein sequence ID" value="VDO88301.1"/>
    <property type="molecule type" value="Genomic_DNA"/>
</dbReference>
<protein>
    <submittedName>
        <fullName evidence="3">G8 domain-containing protein</fullName>
    </submittedName>
</protein>
<dbReference type="Proteomes" id="UP000050761">
    <property type="component" value="Unassembled WGS sequence"/>
</dbReference>
<dbReference type="SUPFAM" id="SSF74650">
    <property type="entry name" value="Galactose mutarotase-like"/>
    <property type="match status" value="1"/>
</dbReference>
<reference evidence="3" key="2">
    <citation type="submission" date="2019-09" db="UniProtKB">
        <authorList>
            <consortium name="WormBaseParasite"/>
        </authorList>
    </citation>
    <scope>IDENTIFICATION</scope>
</reference>
<accession>A0A3P7YL68</accession>
<gene>
    <name evidence="1" type="ORF">HPBE_LOCUS11350</name>
</gene>
<accession>A0A183FTF6</accession>
<name>A0A183FTF6_HELPZ</name>
<dbReference type="GO" id="GO:0003824">
    <property type="term" value="F:catalytic activity"/>
    <property type="evidence" value="ECO:0007669"/>
    <property type="project" value="InterPro"/>
</dbReference>
<dbReference type="GO" id="GO:0006012">
    <property type="term" value="P:galactose metabolic process"/>
    <property type="evidence" value="ECO:0007669"/>
    <property type="project" value="UniProtKB-UniPathway"/>
</dbReference>
<evidence type="ECO:0000313" key="3">
    <source>
        <dbReference type="WBParaSite" id="HPBE_0001134701-mRNA-1"/>
    </source>
</evidence>
<dbReference type="GO" id="GO:0030246">
    <property type="term" value="F:carbohydrate binding"/>
    <property type="evidence" value="ECO:0007669"/>
    <property type="project" value="InterPro"/>
</dbReference>
<organism evidence="2 3">
    <name type="scientific">Heligmosomoides polygyrus</name>
    <name type="common">Parasitic roundworm</name>
    <dbReference type="NCBI Taxonomy" id="6339"/>
    <lineage>
        <taxon>Eukaryota</taxon>
        <taxon>Metazoa</taxon>
        <taxon>Ecdysozoa</taxon>
        <taxon>Nematoda</taxon>
        <taxon>Chromadorea</taxon>
        <taxon>Rhabditida</taxon>
        <taxon>Rhabditina</taxon>
        <taxon>Rhabditomorpha</taxon>
        <taxon>Strongyloidea</taxon>
        <taxon>Heligmosomidae</taxon>
        <taxon>Heligmosomoides</taxon>
    </lineage>
</organism>
<dbReference type="WBParaSite" id="HPBE_0001134701-mRNA-1">
    <property type="protein sequence ID" value="HPBE_0001134701-mRNA-1"/>
    <property type="gene ID" value="HPBE_0001134701"/>
</dbReference>
<dbReference type="InterPro" id="IPR011013">
    <property type="entry name" value="Gal_mutarotase_sf_dom"/>
</dbReference>
<dbReference type="InterPro" id="IPR014718">
    <property type="entry name" value="GH-type_carb-bd"/>
</dbReference>
<proteinExistence type="predicted"/>